<dbReference type="OMA" id="CAHISCA"/>
<dbReference type="EMBL" id="DS990638">
    <property type="protein sequence ID" value="EGC44517.1"/>
    <property type="molecule type" value="Genomic_DNA"/>
</dbReference>
<evidence type="ECO:0000313" key="1">
    <source>
        <dbReference type="EMBL" id="EGC44517.1"/>
    </source>
</evidence>
<organism evidence="2">
    <name type="scientific">Ajellomyces capsulatus (strain H88)</name>
    <name type="common">Darling's disease fungus</name>
    <name type="synonym">Histoplasma capsulatum</name>
    <dbReference type="NCBI Taxonomy" id="544711"/>
    <lineage>
        <taxon>Eukaryota</taxon>
        <taxon>Fungi</taxon>
        <taxon>Dikarya</taxon>
        <taxon>Ascomycota</taxon>
        <taxon>Pezizomycotina</taxon>
        <taxon>Eurotiomycetes</taxon>
        <taxon>Eurotiomycetidae</taxon>
        <taxon>Onygenales</taxon>
        <taxon>Ajellomycetaceae</taxon>
        <taxon>Histoplasma</taxon>
    </lineage>
</organism>
<gene>
    <name evidence="1" type="ORF">HCEG_03732</name>
</gene>
<sequence length="127" mass="14595">MYRDREIVDASSLPSTHACPHRIAKHPTIHPSLFFFCAHISCAIAKLKESPKVSTNVRTLPIKSFPESPTDHKQCQAQLADPHNSARIMTTQTIINAHQYKKYALRRRLPQSELKWERNRLANRSPN</sequence>
<dbReference type="HOGENOM" id="CLU_1969894_0_0_1"/>
<proteinExistence type="predicted"/>
<dbReference type="AlphaFoldDB" id="F0UDU4"/>
<evidence type="ECO:0000313" key="2">
    <source>
        <dbReference type="Proteomes" id="UP000008142"/>
    </source>
</evidence>
<name>F0UDU4_AJEC8</name>
<accession>F0UDU4</accession>
<dbReference type="Proteomes" id="UP000008142">
    <property type="component" value="Unassembled WGS sequence"/>
</dbReference>
<reference evidence="2" key="1">
    <citation type="submission" date="2008-07" db="EMBL/GenBank/DDBJ databases">
        <title>Annotation of Ajellomyces capsulatus strain H88.</title>
        <authorList>
            <person name="Champion M."/>
            <person name="Cuomo C."/>
            <person name="Ma L.-J."/>
            <person name="Henn M.R."/>
            <person name="Sil A."/>
            <person name="Goldman B."/>
            <person name="Young S.K."/>
            <person name="Kodira C.D."/>
            <person name="Zeng Q."/>
            <person name="Koehrsen M."/>
            <person name="Alvarado L."/>
            <person name="Berlin A."/>
            <person name="Borenstein D."/>
            <person name="Chen Z."/>
            <person name="Engels R."/>
            <person name="Freedman E."/>
            <person name="Gellesch M."/>
            <person name="Goldberg J."/>
            <person name="Griggs A."/>
            <person name="Gujja S."/>
            <person name="Heiman D."/>
            <person name="Hepburn T."/>
            <person name="Howarth C."/>
            <person name="Jen D."/>
            <person name="Larson L."/>
            <person name="Lewis B."/>
            <person name="Mehta T."/>
            <person name="Park D."/>
            <person name="Pearson M."/>
            <person name="Roberts A."/>
            <person name="Saif S."/>
            <person name="Shea T."/>
            <person name="Shenoy N."/>
            <person name="Sisk P."/>
            <person name="Stolte C."/>
            <person name="Sykes S."/>
            <person name="Walk T."/>
            <person name="White J."/>
            <person name="Yandava C."/>
            <person name="Klein B."/>
            <person name="McEwen J.G."/>
            <person name="Puccia R."/>
            <person name="Goldman G.H."/>
            <person name="Felipe M.S."/>
            <person name="Nino-Vega G."/>
            <person name="San-Blas G."/>
            <person name="Taylor J."/>
            <person name="Mendoza L."/>
            <person name="Galagan J."/>
            <person name="Nusbaum C."/>
            <person name="Birren B."/>
        </authorList>
    </citation>
    <scope>NUCLEOTIDE SEQUENCE [LARGE SCALE GENOMIC DNA]</scope>
    <source>
        <strain evidence="2">H88</strain>
    </source>
</reference>
<protein>
    <submittedName>
        <fullName evidence="1">Predicted protein</fullName>
    </submittedName>
</protein>